<comment type="caution">
    <text evidence="3">The sequence shown here is derived from an EMBL/GenBank/DDBJ whole genome shotgun (WGS) entry which is preliminary data.</text>
</comment>
<gene>
    <name evidence="3" type="ORF">FAM6012_03057</name>
</gene>
<dbReference type="InterPro" id="IPR052538">
    <property type="entry name" value="Flavonoid_dioxygenase-like"/>
</dbReference>
<dbReference type="InterPro" id="IPR013096">
    <property type="entry name" value="Cupin_2"/>
</dbReference>
<evidence type="ECO:0000313" key="4">
    <source>
        <dbReference type="Proteomes" id="UP000284123"/>
    </source>
</evidence>
<dbReference type="AlphaFoldDB" id="A0A8B3GHT6"/>
<dbReference type="InterPro" id="IPR014710">
    <property type="entry name" value="RmlC-like_jellyroll"/>
</dbReference>
<dbReference type="PANTHER" id="PTHR43346">
    <property type="entry name" value="LIGAND BINDING DOMAIN PROTEIN, PUTATIVE (AFU_ORTHOLOGUE AFUA_6G14370)-RELATED"/>
    <property type="match status" value="1"/>
</dbReference>
<feature type="domain" description="Cupin type-2" evidence="2">
    <location>
        <begin position="60"/>
        <end position="136"/>
    </location>
</feature>
<feature type="region of interest" description="Disordered" evidence="1">
    <location>
        <begin position="144"/>
        <end position="165"/>
    </location>
</feature>
<evidence type="ECO:0000313" key="3">
    <source>
        <dbReference type="EMBL" id="RNE24997.1"/>
    </source>
</evidence>
<dbReference type="EMBL" id="LKGI01000147">
    <property type="protein sequence ID" value="RNE24997.1"/>
    <property type="molecule type" value="Genomic_DNA"/>
</dbReference>
<dbReference type="PANTHER" id="PTHR43346:SF1">
    <property type="entry name" value="QUERCETIN 2,3-DIOXYGENASE-RELATED"/>
    <property type="match status" value="1"/>
</dbReference>
<sequence>MHQNHVTIPLRREVFIMLEKSADLGDYGPAPFAPDLKSAALENENYRTTLWTGDHFQITLMAIPAGGGDIGMEIHHGNDQLIYLVAGIGHVKMGKDKDHLTVDQEIHPGEAVVVPDNTWHNVINAGKQTMKVFSIYSPVKHQKGTNEATKADAIKQEGPLEGTGE</sequence>
<protein>
    <recommendedName>
        <fullName evidence="2">Cupin type-2 domain-containing protein</fullName>
    </recommendedName>
</protein>
<dbReference type="SUPFAM" id="SSF51182">
    <property type="entry name" value="RmlC-like cupins"/>
    <property type="match status" value="1"/>
</dbReference>
<evidence type="ECO:0000259" key="2">
    <source>
        <dbReference type="Pfam" id="PF07883"/>
    </source>
</evidence>
<organism evidence="3 4">
    <name type="scientific">Lacticaseibacillus paracasei</name>
    <name type="common">Lactobacillus paracasei</name>
    <dbReference type="NCBI Taxonomy" id="1597"/>
    <lineage>
        <taxon>Bacteria</taxon>
        <taxon>Bacillati</taxon>
        <taxon>Bacillota</taxon>
        <taxon>Bacilli</taxon>
        <taxon>Lactobacillales</taxon>
        <taxon>Lactobacillaceae</taxon>
        <taxon>Lacticaseibacillus</taxon>
    </lineage>
</organism>
<dbReference type="InterPro" id="IPR011051">
    <property type="entry name" value="RmlC_Cupin_sf"/>
</dbReference>
<dbReference type="CDD" id="cd02223">
    <property type="entry name" value="cupin_Bh2720-like"/>
    <property type="match status" value="1"/>
</dbReference>
<dbReference type="Proteomes" id="UP000284123">
    <property type="component" value="Unassembled WGS sequence"/>
</dbReference>
<reference evidence="3 4" key="1">
    <citation type="journal article" date="2018" name="Front. Microbiol.">
        <title>Conversion of Methionine to Cysteine in Lactobacillus paracasei Depends on the Highly Mobile cysK-ctl-cysE Gene Cluster.</title>
        <authorList>
            <person name="Wuthrich D."/>
            <person name="Irmler S."/>
            <person name="Berthoud H."/>
            <person name="Guggenbuhl B."/>
            <person name="Eugster E."/>
            <person name="Bruggmann R."/>
        </authorList>
    </citation>
    <scope>NUCLEOTIDE SEQUENCE [LARGE SCALE GENOMIC DNA]</scope>
    <source>
        <strain evidence="3 4">FAM6012</strain>
    </source>
</reference>
<name>A0A8B3GHT6_LACPA</name>
<evidence type="ECO:0000256" key="1">
    <source>
        <dbReference type="SAM" id="MobiDB-lite"/>
    </source>
</evidence>
<accession>A0A8B3GHT6</accession>
<dbReference type="Gene3D" id="2.60.120.10">
    <property type="entry name" value="Jelly Rolls"/>
    <property type="match status" value="1"/>
</dbReference>
<dbReference type="Pfam" id="PF07883">
    <property type="entry name" value="Cupin_2"/>
    <property type="match status" value="1"/>
</dbReference>
<proteinExistence type="predicted"/>